<dbReference type="AlphaFoldDB" id="A0AAW2VFK3"/>
<feature type="region of interest" description="Disordered" evidence="2">
    <location>
        <begin position="174"/>
        <end position="205"/>
    </location>
</feature>
<keyword evidence="1" id="KW-0479">Metal-binding</keyword>
<evidence type="ECO:0000313" key="4">
    <source>
        <dbReference type="EMBL" id="KAL0427745.1"/>
    </source>
</evidence>
<dbReference type="SUPFAM" id="SSF57756">
    <property type="entry name" value="Retrovirus zinc finger-like domains"/>
    <property type="match status" value="1"/>
</dbReference>
<dbReference type="GO" id="GO:0008270">
    <property type="term" value="F:zinc ion binding"/>
    <property type="evidence" value="ECO:0007669"/>
    <property type="project" value="UniProtKB-KW"/>
</dbReference>
<gene>
    <name evidence="4" type="ORF">Slati_2949300</name>
</gene>
<protein>
    <recommendedName>
        <fullName evidence="3">CCHC-type domain-containing protein</fullName>
    </recommendedName>
</protein>
<reference evidence="4" key="2">
    <citation type="journal article" date="2024" name="Plant">
        <title>Genomic evolution and insights into agronomic trait innovations of Sesamum species.</title>
        <authorList>
            <person name="Miao H."/>
            <person name="Wang L."/>
            <person name="Qu L."/>
            <person name="Liu H."/>
            <person name="Sun Y."/>
            <person name="Le M."/>
            <person name="Wang Q."/>
            <person name="Wei S."/>
            <person name="Zheng Y."/>
            <person name="Lin W."/>
            <person name="Duan Y."/>
            <person name="Cao H."/>
            <person name="Xiong S."/>
            <person name="Wang X."/>
            <person name="Wei L."/>
            <person name="Li C."/>
            <person name="Ma Q."/>
            <person name="Ju M."/>
            <person name="Zhao R."/>
            <person name="Li G."/>
            <person name="Mu C."/>
            <person name="Tian Q."/>
            <person name="Mei H."/>
            <person name="Zhang T."/>
            <person name="Gao T."/>
            <person name="Zhang H."/>
        </authorList>
    </citation>
    <scope>NUCLEOTIDE SEQUENCE</scope>
    <source>
        <strain evidence="4">KEN1</strain>
    </source>
</reference>
<dbReference type="Gene3D" id="4.10.60.10">
    <property type="entry name" value="Zinc finger, CCHC-type"/>
    <property type="match status" value="1"/>
</dbReference>
<accession>A0AAW2VFK3</accession>
<dbReference type="EMBL" id="JACGWN010000010">
    <property type="protein sequence ID" value="KAL0427745.1"/>
    <property type="molecule type" value="Genomic_DNA"/>
</dbReference>
<comment type="caution">
    <text evidence="4">The sequence shown here is derived from an EMBL/GenBank/DDBJ whole genome shotgun (WGS) entry which is preliminary data.</text>
</comment>
<dbReference type="Pfam" id="PF14223">
    <property type="entry name" value="Retrotran_gag_2"/>
    <property type="match status" value="1"/>
</dbReference>
<keyword evidence="1" id="KW-0863">Zinc-finger</keyword>
<organism evidence="4">
    <name type="scientific">Sesamum latifolium</name>
    <dbReference type="NCBI Taxonomy" id="2727402"/>
    <lineage>
        <taxon>Eukaryota</taxon>
        <taxon>Viridiplantae</taxon>
        <taxon>Streptophyta</taxon>
        <taxon>Embryophyta</taxon>
        <taxon>Tracheophyta</taxon>
        <taxon>Spermatophyta</taxon>
        <taxon>Magnoliopsida</taxon>
        <taxon>eudicotyledons</taxon>
        <taxon>Gunneridae</taxon>
        <taxon>Pentapetalae</taxon>
        <taxon>asterids</taxon>
        <taxon>lamiids</taxon>
        <taxon>Lamiales</taxon>
        <taxon>Pedaliaceae</taxon>
        <taxon>Sesamum</taxon>
    </lineage>
</organism>
<evidence type="ECO:0000256" key="2">
    <source>
        <dbReference type="SAM" id="MobiDB-lite"/>
    </source>
</evidence>
<feature type="domain" description="CCHC-type" evidence="3">
    <location>
        <begin position="223"/>
        <end position="238"/>
    </location>
</feature>
<dbReference type="Pfam" id="PF00098">
    <property type="entry name" value="zf-CCHC"/>
    <property type="match status" value="1"/>
</dbReference>
<evidence type="ECO:0000256" key="1">
    <source>
        <dbReference type="PROSITE-ProRule" id="PRU00047"/>
    </source>
</evidence>
<dbReference type="PROSITE" id="PS50158">
    <property type="entry name" value="ZF_CCHC"/>
    <property type="match status" value="1"/>
</dbReference>
<name>A0AAW2VFK3_9LAMI</name>
<keyword evidence="1" id="KW-0862">Zinc</keyword>
<dbReference type="InterPro" id="IPR001878">
    <property type="entry name" value="Znf_CCHC"/>
</dbReference>
<dbReference type="InterPro" id="IPR036875">
    <property type="entry name" value="Znf_CCHC_sf"/>
</dbReference>
<dbReference type="SMART" id="SM00343">
    <property type="entry name" value="ZnF_C2HC"/>
    <property type="match status" value="1"/>
</dbReference>
<sequence>MSLPRALPKESTHEERLTFEKWHEDNRKVRSIVLGSMTNDIQKQYDRHDDVQSIMPRMSQIYAVPDRHIRYAATKAFFGTKMIEGSSVQEHGVKMLSLVEKLKDLKDDLAKETYIDVILQSLPPSFDSFIVNYNMNGLEKDLHELINMLVQYEIIIKKSAPSVLVGEASTSKAKDKGAGRWRRKKGKTESTAASAQSAPVAPLGMGKGKRKAVRQSWIPKDVCIYCREKGHWKRECPKLISNQGGEQE</sequence>
<evidence type="ECO:0000259" key="3">
    <source>
        <dbReference type="PROSITE" id="PS50158"/>
    </source>
</evidence>
<dbReference type="GO" id="GO:0003676">
    <property type="term" value="F:nucleic acid binding"/>
    <property type="evidence" value="ECO:0007669"/>
    <property type="project" value="InterPro"/>
</dbReference>
<reference evidence="4" key="1">
    <citation type="submission" date="2020-06" db="EMBL/GenBank/DDBJ databases">
        <authorList>
            <person name="Li T."/>
            <person name="Hu X."/>
            <person name="Zhang T."/>
            <person name="Song X."/>
            <person name="Zhang H."/>
            <person name="Dai N."/>
            <person name="Sheng W."/>
            <person name="Hou X."/>
            <person name="Wei L."/>
        </authorList>
    </citation>
    <scope>NUCLEOTIDE SEQUENCE</scope>
    <source>
        <strain evidence="4">KEN1</strain>
        <tissue evidence="4">Leaf</tissue>
    </source>
</reference>
<proteinExistence type="predicted"/>